<evidence type="ECO:0000256" key="5">
    <source>
        <dbReference type="ARBA" id="ARBA00023136"/>
    </source>
</evidence>
<keyword evidence="4 6" id="KW-1133">Transmembrane helix</keyword>
<comment type="subcellular location">
    <subcellularLocation>
        <location evidence="6">Cell membrane</location>
        <topology evidence="6">Multi-pass membrane protein</topology>
    </subcellularLocation>
    <subcellularLocation>
        <location evidence="1">Membrane</location>
        <topology evidence="1">Multi-pass membrane protein</topology>
    </subcellularLocation>
</comment>
<feature type="transmembrane region" description="Helical" evidence="6">
    <location>
        <begin position="212"/>
        <end position="234"/>
    </location>
</feature>
<evidence type="ECO:0000313" key="7">
    <source>
        <dbReference type="EMBL" id="TDU28674.1"/>
    </source>
</evidence>
<keyword evidence="3 6" id="KW-0812">Transmembrane</keyword>
<feature type="transmembrane region" description="Helical" evidence="6">
    <location>
        <begin position="50"/>
        <end position="69"/>
    </location>
</feature>
<evidence type="ECO:0000256" key="2">
    <source>
        <dbReference type="ARBA" id="ARBA00009142"/>
    </source>
</evidence>
<feature type="transmembrane region" description="Helical" evidence="6">
    <location>
        <begin position="6"/>
        <end position="38"/>
    </location>
</feature>
<evidence type="ECO:0000256" key="6">
    <source>
        <dbReference type="RuleBase" id="RU363041"/>
    </source>
</evidence>
<dbReference type="InterPro" id="IPR002781">
    <property type="entry name" value="TM_pro_TauE-like"/>
</dbReference>
<dbReference type="GO" id="GO:0005886">
    <property type="term" value="C:plasma membrane"/>
    <property type="evidence" value="ECO:0007669"/>
    <property type="project" value="UniProtKB-SubCell"/>
</dbReference>
<evidence type="ECO:0000313" key="8">
    <source>
        <dbReference type="Proteomes" id="UP000295341"/>
    </source>
</evidence>
<feature type="transmembrane region" description="Helical" evidence="6">
    <location>
        <begin position="144"/>
        <end position="170"/>
    </location>
</feature>
<dbReference type="AlphaFoldDB" id="A0A4R7P4H2"/>
<organism evidence="7 8">
    <name type="scientific">Panacagrimonas perspica</name>
    <dbReference type="NCBI Taxonomy" id="381431"/>
    <lineage>
        <taxon>Bacteria</taxon>
        <taxon>Pseudomonadati</taxon>
        <taxon>Pseudomonadota</taxon>
        <taxon>Gammaproteobacteria</taxon>
        <taxon>Nevskiales</taxon>
        <taxon>Nevskiaceae</taxon>
        <taxon>Panacagrimonas</taxon>
    </lineage>
</organism>
<comment type="caution">
    <text evidence="7">The sequence shown here is derived from an EMBL/GenBank/DDBJ whole genome shotgun (WGS) entry which is preliminary data.</text>
</comment>
<dbReference type="Pfam" id="PF01925">
    <property type="entry name" value="TauE"/>
    <property type="match status" value="1"/>
</dbReference>
<dbReference type="EMBL" id="SOBT01000009">
    <property type="protein sequence ID" value="TDU28674.1"/>
    <property type="molecule type" value="Genomic_DNA"/>
</dbReference>
<proteinExistence type="inferred from homology"/>
<reference evidence="7 8" key="1">
    <citation type="submission" date="2019-03" db="EMBL/GenBank/DDBJ databases">
        <title>Genomic Encyclopedia of Type Strains, Phase IV (KMG-IV): sequencing the most valuable type-strain genomes for metagenomic binning, comparative biology and taxonomic classification.</title>
        <authorList>
            <person name="Goeker M."/>
        </authorList>
    </citation>
    <scope>NUCLEOTIDE SEQUENCE [LARGE SCALE GENOMIC DNA]</scope>
    <source>
        <strain evidence="7 8">DSM 26377</strain>
    </source>
</reference>
<dbReference type="PANTHER" id="PTHR43483">
    <property type="entry name" value="MEMBRANE TRANSPORTER PROTEIN HI_0806-RELATED"/>
    <property type="match status" value="1"/>
</dbReference>
<evidence type="ECO:0000256" key="1">
    <source>
        <dbReference type="ARBA" id="ARBA00004141"/>
    </source>
</evidence>
<keyword evidence="5 6" id="KW-0472">Membrane</keyword>
<dbReference type="Proteomes" id="UP000295341">
    <property type="component" value="Unassembled WGS sequence"/>
</dbReference>
<gene>
    <name evidence="7" type="ORF">DFR24_3049</name>
</gene>
<evidence type="ECO:0000256" key="3">
    <source>
        <dbReference type="ARBA" id="ARBA00022692"/>
    </source>
</evidence>
<evidence type="ECO:0000256" key="4">
    <source>
        <dbReference type="ARBA" id="ARBA00022989"/>
    </source>
</evidence>
<keyword evidence="8" id="KW-1185">Reference proteome</keyword>
<feature type="transmembrane region" description="Helical" evidence="6">
    <location>
        <begin position="182"/>
        <end position="200"/>
    </location>
</feature>
<dbReference type="OrthoDB" id="457670at2"/>
<comment type="similarity">
    <text evidence="2 6">Belongs to the 4-toluene sulfonate uptake permease (TSUP) (TC 2.A.102) family.</text>
</comment>
<dbReference type="RefSeq" id="WP_133882205.1">
    <property type="nucleotide sequence ID" value="NZ_MWIN01000002.1"/>
</dbReference>
<name>A0A4R7P4H2_9GAMM</name>
<protein>
    <recommendedName>
        <fullName evidence="6">Probable membrane transporter protein</fullName>
    </recommendedName>
</protein>
<sequence length="264" mass="26739">METLLIFLATGAVAGVLAGLFGIGGGMVMVPALALVLARQNVPPEIVMHISLGTSLAVIALTSITSTLSHHRRGGVRWDLLRVYGPALAIGALAGAFVADALPGQALRKLVGISSLLIAMQMAFDYKFGAMQRLAAPRTTELGVSGGIIGMLSSLIGIGGGSLTGPYLALRGIALRECVGTAAAGGIPIAWAGAFGYVLAGWGHAGVPAPSLGYVSGPAFAGLAVASTLMAPLGARLAHSLSPRKLQLSFAAMLVLVAYEMLRT</sequence>
<accession>A0A4R7P4H2</accession>
<dbReference type="PANTHER" id="PTHR43483:SF3">
    <property type="entry name" value="MEMBRANE TRANSPORTER PROTEIN HI_0806-RELATED"/>
    <property type="match status" value="1"/>
</dbReference>
<feature type="transmembrane region" description="Helical" evidence="6">
    <location>
        <begin position="81"/>
        <end position="99"/>
    </location>
</feature>
<keyword evidence="6" id="KW-1003">Cell membrane</keyword>